<evidence type="ECO:0000256" key="1">
    <source>
        <dbReference type="ARBA" id="ARBA00001946"/>
    </source>
</evidence>
<keyword evidence="15" id="KW-1185">Reference proteome</keyword>
<keyword evidence="9 11" id="KW-0378">Hydrolase</keyword>
<evidence type="ECO:0000256" key="11">
    <source>
        <dbReference type="PIRNR" id="PIRNR037839"/>
    </source>
</evidence>
<comment type="subcellular location">
    <subcellularLocation>
        <location evidence="11">Cytoplasm</location>
    </subcellularLocation>
</comment>
<dbReference type="AlphaFoldDB" id="I0K758"/>
<dbReference type="InterPro" id="IPR037056">
    <property type="entry name" value="RNase_H1_N_sf"/>
</dbReference>
<comment type="catalytic activity">
    <reaction evidence="11">
        <text>Endonucleolytic cleavage to 5'-phosphomonoester.</text>
        <dbReference type="EC" id="3.1.26.4"/>
    </reaction>
</comment>
<dbReference type="InterPro" id="IPR036397">
    <property type="entry name" value="RNaseH_sf"/>
</dbReference>
<keyword evidence="7 11" id="KW-0479">Metal-binding</keyword>
<dbReference type="GO" id="GO:0004523">
    <property type="term" value="F:RNA-DNA hybrid ribonuclease activity"/>
    <property type="evidence" value="ECO:0007669"/>
    <property type="project" value="UniProtKB-UniRule"/>
</dbReference>
<reference evidence="14 15" key="1">
    <citation type="journal article" date="2012" name="J. Bacteriol.">
        <title>Genome Sequence of Fibrella aestuarina BUZ 2T, a Filamentous Marine Bacterium.</title>
        <authorList>
            <person name="Filippini M."/>
            <person name="Qi W."/>
            <person name="Blom J."/>
            <person name="Goesmann A."/>
            <person name="Smits T.H."/>
            <person name="Bagheri H.C."/>
        </authorList>
    </citation>
    <scope>NUCLEOTIDE SEQUENCE [LARGE SCALE GENOMIC DNA]</scope>
    <source>
        <strain evidence="15">BUZ 2T</strain>
    </source>
</reference>
<evidence type="ECO:0000256" key="5">
    <source>
        <dbReference type="ARBA" id="ARBA00017721"/>
    </source>
</evidence>
<dbReference type="Gene3D" id="3.30.420.10">
    <property type="entry name" value="Ribonuclease H-like superfamily/Ribonuclease H"/>
    <property type="match status" value="1"/>
</dbReference>
<dbReference type="EC" id="3.1.26.4" evidence="4 11"/>
<comment type="cofactor">
    <cofactor evidence="12">
        <name>Mn(2+)</name>
        <dbReference type="ChEBI" id="CHEBI:29035"/>
    </cofactor>
    <cofactor evidence="12">
        <name>Mg(2+)</name>
        <dbReference type="ChEBI" id="CHEBI:18420"/>
    </cofactor>
    <text evidence="12">Binds 2 metal ions per subunit. Manganese or magnesium.</text>
</comment>
<comment type="similarity">
    <text evidence="3 11">Belongs to the RNase H family.</text>
</comment>
<comment type="cofactor">
    <cofactor evidence="1">
        <name>Mg(2+)</name>
        <dbReference type="ChEBI" id="CHEBI:18420"/>
    </cofactor>
</comment>
<dbReference type="Proteomes" id="UP000011058">
    <property type="component" value="Chromosome"/>
</dbReference>
<dbReference type="eggNOG" id="COG3341">
    <property type="taxonomic scope" value="Bacteria"/>
</dbReference>
<dbReference type="Gene3D" id="3.40.970.10">
    <property type="entry name" value="Ribonuclease H1, N-terminal domain"/>
    <property type="match status" value="1"/>
</dbReference>
<evidence type="ECO:0000313" key="14">
    <source>
        <dbReference type="EMBL" id="CCG99961.1"/>
    </source>
</evidence>
<evidence type="ECO:0000256" key="3">
    <source>
        <dbReference type="ARBA" id="ARBA00005300"/>
    </source>
</evidence>
<dbReference type="InterPro" id="IPR002156">
    <property type="entry name" value="RNaseH_domain"/>
</dbReference>
<feature type="binding site" evidence="12">
    <location>
        <position position="225"/>
    </location>
    <ligand>
        <name>Mg(2+)</name>
        <dbReference type="ChEBI" id="CHEBI:18420"/>
        <label>1</label>
    </ligand>
</feature>
<evidence type="ECO:0000256" key="7">
    <source>
        <dbReference type="ARBA" id="ARBA00022723"/>
    </source>
</evidence>
<gene>
    <name evidence="14" type="ORF">FAES_1952</name>
</gene>
<dbReference type="STRING" id="1166018.FAES_1952"/>
<name>I0K758_9BACT</name>
<dbReference type="Pfam" id="PF01693">
    <property type="entry name" value="Cauli_VI"/>
    <property type="match status" value="1"/>
</dbReference>
<evidence type="ECO:0000256" key="2">
    <source>
        <dbReference type="ARBA" id="ARBA00004065"/>
    </source>
</evidence>
<dbReference type="InterPro" id="IPR009027">
    <property type="entry name" value="Ribosomal_bL9/RNase_H1_N"/>
</dbReference>
<dbReference type="GO" id="GO:0046872">
    <property type="term" value="F:metal ion binding"/>
    <property type="evidence" value="ECO:0007669"/>
    <property type="project" value="UniProtKB-KW"/>
</dbReference>
<feature type="binding site" evidence="12">
    <location>
        <position position="165"/>
    </location>
    <ligand>
        <name>Mg(2+)</name>
        <dbReference type="ChEBI" id="CHEBI:18420"/>
        <label>2</label>
    </ligand>
</feature>
<comment type="function">
    <text evidence="2 11">Endonuclease that specifically degrades the RNA of RNA-DNA hybrids.</text>
</comment>
<evidence type="ECO:0000256" key="10">
    <source>
        <dbReference type="ARBA" id="ARBA00022842"/>
    </source>
</evidence>
<proteinExistence type="inferred from homology"/>
<keyword evidence="6 11" id="KW-0540">Nuclease</keyword>
<evidence type="ECO:0000259" key="13">
    <source>
        <dbReference type="PROSITE" id="PS50879"/>
    </source>
</evidence>
<dbReference type="GO" id="GO:0003676">
    <property type="term" value="F:nucleic acid binding"/>
    <property type="evidence" value="ECO:0007669"/>
    <property type="project" value="UniProtKB-UniRule"/>
</dbReference>
<dbReference type="SUPFAM" id="SSF55658">
    <property type="entry name" value="L9 N-domain-like"/>
    <property type="match status" value="1"/>
</dbReference>
<evidence type="ECO:0000313" key="15">
    <source>
        <dbReference type="Proteomes" id="UP000011058"/>
    </source>
</evidence>
<sequence>MVFFAPFACTFAPSRLTSMAKKKQKYYVVWQGRQTGVFDDWDVCRKQVEGFDKALYKSFDSKIEAMKAYTDDPRRYVGNKPKTAPQLKLSSLQRPPIEDSVVVDAAWNTATGDMEYQGIYLPTREKIFHRGPYPDGTNNIGEFLAIVHALALLHQRNSNLPIYSDSRTAISWVKKKKANTKLDPTPRNAELFELLDRAETWLTTHRFANAILKWETTEWGENPADFGRK</sequence>
<feature type="domain" description="RNase H type-1" evidence="13">
    <location>
        <begin position="95"/>
        <end position="229"/>
    </location>
</feature>
<evidence type="ECO:0000256" key="8">
    <source>
        <dbReference type="ARBA" id="ARBA00022759"/>
    </source>
</evidence>
<dbReference type="Pfam" id="PF00075">
    <property type="entry name" value="RNase_H"/>
    <property type="match status" value="1"/>
</dbReference>
<dbReference type="PATRIC" id="fig|1166018.3.peg.3694"/>
<feature type="binding site" evidence="12">
    <location>
        <position position="142"/>
    </location>
    <ligand>
        <name>Mg(2+)</name>
        <dbReference type="ChEBI" id="CHEBI:18420"/>
        <label>2</label>
    </ligand>
</feature>
<evidence type="ECO:0000256" key="6">
    <source>
        <dbReference type="ARBA" id="ARBA00022722"/>
    </source>
</evidence>
<evidence type="ECO:0000256" key="9">
    <source>
        <dbReference type="ARBA" id="ARBA00022801"/>
    </source>
</evidence>
<dbReference type="FunFam" id="3.40.970.10:FF:000002">
    <property type="entry name" value="Ribonuclease H"/>
    <property type="match status" value="1"/>
</dbReference>
<keyword evidence="8 11" id="KW-0255">Endonuclease</keyword>
<dbReference type="PIRSF" id="PIRSF037839">
    <property type="entry name" value="Ribonuclease_H"/>
    <property type="match status" value="1"/>
</dbReference>
<evidence type="ECO:0000256" key="12">
    <source>
        <dbReference type="PIRSR" id="PIRSR037839-1"/>
    </source>
</evidence>
<dbReference type="eggNOG" id="COG0328">
    <property type="taxonomic scope" value="Bacteria"/>
</dbReference>
<dbReference type="InterPro" id="IPR011320">
    <property type="entry name" value="RNase_H1_N"/>
</dbReference>
<dbReference type="GO" id="GO:0005737">
    <property type="term" value="C:cytoplasm"/>
    <property type="evidence" value="ECO:0007669"/>
    <property type="project" value="UniProtKB-SubCell"/>
</dbReference>
<organism evidence="14 15">
    <name type="scientific">Fibrella aestuarina BUZ 2</name>
    <dbReference type="NCBI Taxonomy" id="1166018"/>
    <lineage>
        <taxon>Bacteria</taxon>
        <taxon>Pseudomonadati</taxon>
        <taxon>Bacteroidota</taxon>
        <taxon>Cytophagia</taxon>
        <taxon>Cytophagales</taxon>
        <taxon>Spirosomataceae</taxon>
        <taxon>Fibrella</taxon>
    </lineage>
</organism>
<dbReference type="KEGG" id="fae:FAES_1952"/>
<protein>
    <recommendedName>
        <fullName evidence="5 11">Ribonuclease H</fullName>
        <ecNumber evidence="4 11">3.1.26.4</ecNumber>
    </recommendedName>
</protein>
<dbReference type="InterPro" id="IPR012337">
    <property type="entry name" value="RNaseH-like_sf"/>
</dbReference>
<dbReference type="PROSITE" id="PS50879">
    <property type="entry name" value="RNASE_H_1"/>
    <property type="match status" value="1"/>
</dbReference>
<keyword evidence="10 11" id="KW-0460">Magnesium</keyword>
<keyword evidence="11" id="KW-0963">Cytoplasm</keyword>
<feature type="binding site" evidence="12">
    <location>
        <position position="104"/>
    </location>
    <ligand>
        <name>Mg(2+)</name>
        <dbReference type="ChEBI" id="CHEBI:18420"/>
        <label>1</label>
    </ligand>
</feature>
<keyword evidence="12" id="KW-0464">Manganese</keyword>
<evidence type="ECO:0000256" key="4">
    <source>
        <dbReference type="ARBA" id="ARBA00012180"/>
    </source>
</evidence>
<dbReference type="InterPro" id="IPR017290">
    <property type="entry name" value="RNase_H_bac"/>
</dbReference>
<dbReference type="SUPFAM" id="SSF53098">
    <property type="entry name" value="Ribonuclease H-like"/>
    <property type="match status" value="1"/>
</dbReference>
<accession>I0K758</accession>
<dbReference type="EMBL" id="HE796683">
    <property type="protein sequence ID" value="CCG99961.1"/>
    <property type="molecule type" value="Genomic_DNA"/>
</dbReference>
<dbReference type="HOGENOM" id="CLU_080985_1_0_10"/>